<accession>A0A4P5P6N9</accession>
<keyword evidence="3" id="KW-1185">Reference proteome</keyword>
<evidence type="ECO:0000313" key="3">
    <source>
        <dbReference type="Proteomes" id="UP000290567"/>
    </source>
</evidence>
<dbReference type="Proteomes" id="UP000290567">
    <property type="component" value="Unassembled WGS sequence"/>
</dbReference>
<keyword evidence="1" id="KW-0472">Membrane</keyword>
<evidence type="ECO:0000256" key="1">
    <source>
        <dbReference type="SAM" id="Phobius"/>
    </source>
</evidence>
<organism evidence="2 3">
    <name type="scientific">Enterococcus florum</name>
    <dbReference type="NCBI Taxonomy" id="2480627"/>
    <lineage>
        <taxon>Bacteria</taxon>
        <taxon>Bacillati</taxon>
        <taxon>Bacillota</taxon>
        <taxon>Bacilli</taxon>
        <taxon>Lactobacillales</taxon>
        <taxon>Enterococcaceae</taxon>
        <taxon>Enterococcus</taxon>
    </lineage>
</organism>
<proteinExistence type="predicted"/>
<gene>
    <name evidence="2" type="ORF">NRIC_14860</name>
</gene>
<dbReference type="AlphaFoldDB" id="A0A4P5P6N9"/>
<dbReference type="RefSeq" id="WP_146622051.1">
    <property type="nucleotide sequence ID" value="NZ_BJCC01000012.1"/>
</dbReference>
<keyword evidence="1" id="KW-0812">Transmembrane</keyword>
<protein>
    <submittedName>
        <fullName evidence="2">Uncharacterized protein</fullName>
    </submittedName>
</protein>
<dbReference type="EMBL" id="BJCC01000012">
    <property type="protein sequence ID" value="GCF93595.1"/>
    <property type="molecule type" value="Genomic_DNA"/>
</dbReference>
<name>A0A4P5P6N9_9ENTE</name>
<keyword evidence="1" id="KW-1133">Transmembrane helix</keyword>
<feature type="transmembrane region" description="Helical" evidence="1">
    <location>
        <begin position="6"/>
        <end position="33"/>
    </location>
</feature>
<reference evidence="3" key="1">
    <citation type="submission" date="2019-02" db="EMBL/GenBank/DDBJ databases">
        <title>Draft genome sequence of Enterococcus sp. Gos25-1.</title>
        <authorList>
            <person name="Tanaka N."/>
            <person name="Shiwa Y."/>
            <person name="Fujita N."/>
        </authorList>
    </citation>
    <scope>NUCLEOTIDE SEQUENCE [LARGE SCALE GENOMIC DNA]</scope>
    <source>
        <strain evidence="3">Gos25-1</strain>
    </source>
</reference>
<evidence type="ECO:0000313" key="2">
    <source>
        <dbReference type="EMBL" id="GCF93595.1"/>
    </source>
</evidence>
<sequence length="87" mass="10136">MLDSVLSIVAVASILTLVGILVTSLVNFIAGLFKKEKVQDAQKRQPQYTEQEVHMARYIEQQAHMQKRHLLFRQLMRDATKFYDRNS</sequence>
<comment type="caution">
    <text evidence="2">The sequence shown here is derived from an EMBL/GenBank/DDBJ whole genome shotgun (WGS) entry which is preliminary data.</text>
</comment>